<feature type="domain" description="Lipid A biosynthesis N-terminal" evidence="2">
    <location>
        <begin position="26"/>
        <end position="98"/>
    </location>
</feature>
<keyword evidence="1" id="KW-0472">Membrane</keyword>
<evidence type="ECO:0000313" key="4">
    <source>
        <dbReference type="Proteomes" id="UP001620460"/>
    </source>
</evidence>
<feature type="transmembrane region" description="Helical" evidence="1">
    <location>
        <begin position="80"/>
        <end position="97"/>
    </location>
</feature>
<evidence type="ECO:0000256" key="1">
    <source>
        <dbReference type="SAM" id="Phobius"/>
    </source>
</evidence>
<name>A0ABW8K0Y3_9GAMM</name>
<keyword evidence="1" id="KW-0812">Transmembrane</keyword>
<dbReference type="EMBL" id="JADIKM010000005">
    <property type="protein sequence ID" value="MFK2905660.1"/>
    <property type="molecule type" value="Genomic_DNA"/>
</dbReference>
<dbReference type="Gene3D" id="1.20.1280.290">
    <property type="match status" value="1"/>
</dbReference>
<keyword evidence="4" id="KW-1185">Reference proteome</keyword>
<dbReference type="SMART" id="SM01259">
    <property type="entry name" value="LAB_N"/>
    <property type="match status" value="1"/>
</dbReference>
<dbReference type="InterPro" id="IPR011499">
    <property type="entry name" value="Lipid_A_biosynth_N"/>
</dbReference>
<evidence type="ECO:0000259" key="2">
    <source>
        <dbReference type="SMART" id="SM01259"/>
    </source>
</evidence>
<gene>
    <name evidence="3" type="ORF">ISP17_17005</name>
</gene>
<dbReference type="RefSeq" id="WP_404635272.1">
    <property type="nucleotide sequence ID" value="NZ_JADIKM010000005.1"/>
</dbReference>
<keyword evidence="1" id="KW-1133">Transmembrane helix</keyword>
<feature type="transmembrane region" description="Helical" evidence="1">
    <location>
        <begin position="52"/>
        <end position="74"/>
    </location>
</feature>
<comment type="caution">
    <text evidence="3">The sequence shown here is derived from an EMBL/GenBank/DDBJ whole genome shotgun (WGS) entry which is preliminary data.</text>
</comment>
<evidence type="ECO:0000313" key="3">
    <source>
        <dbReference type="EMBL" id="MFK2905660.1"/>
    </source>
</evidence>
<dbReference type="Proteomes" id="UP001620460">
    <property type="component" value="Unassembled WGS sequence"/>
</dbReference>
<dbReference type="Pfam" id="PF07578">
    <property type="entry name" value="LAB_N"/>
    <property type="match status" value="1"/>
</dbReference>
<feature type="transmembrane region" description="Helical" evidence="1">
    <location>
        <begin position="20"/>
        <end position="40"/>
    </location>
</feature>
<accession>A0ABW8K0Y3</accession>
<organism evidence="3 4">
    <name type="scientific">Dyella ginsengisoli</name>
    <dbReference type="NCBI Taxonomy" id="363848"/>
    <lineage>
        <taxon>Bacteria</taxon>
        <taxon>Pseudomonadati</taxon>
        <taxon>Pseudomonadota</taxon>
        <taxon>Gammaproteobacteria</taxon>
        <taxon>Lysobacterales</taxon>
        <taxon>Rhodanobacteraceae</taxon>
        <taxon>Dyella</taxon>
    </lineage>
</organism>
<protein>
    <submittedName>
        <fullName evidence="3">Lipid-A-disaccharide synthase N-terminal domain-containing protein</fullName>
    </submittedName>
</protein>
<proteinExistence type="predicted"/>
<sequence>MDLFQHELHRILAALQGFELTPWKAVGLLGSLMFTSRWFVQMYYTRKLKRVVMPLAFWWLSVCGSALLLAYFIVGKNDSVGILSNFFPAFVSIYNLVVHMRDVKRRQVVESEV</sequence>
<reference evidence="3 4" key="1">
    <citation type="submission" date="2020-10" db="EMBL/GenBank/DDBJ databases">
        <title>Phylogeny of dyella-like bacteria.</title>
        <authorList>
            <person name="Fu J."/>
        </authorList>
    </citation>
    <scope>NUCLEOTIDE SEQUENCE [LARGE SCALE GENOMIC DNA]</scope>
    <source>
        <strain evidence="3 4">Gsoil3046</strain>
    </source>
</reference>